<dbReference type="EMBL" id="BDSP01000262">
    <property type="protein sequence ID" value="GAX27969.1"/>
    <property type="molecule type" value="Genomic_DNA"/>
</dbReference>
<dbReference type="InterPro" id="IPR036867">
    <property type="entry name" value="R3H_dom_sf"/>
</dbReference>
<organism evidence="7 8">
    <name type="scientific">Fistulifera solaris</name>
    <name type="common">Oleaginous diatom</name>
    <dbReference type="NCBI Taxonomy" id="1519565"/>
    <lineage>
        <taxon>Eukaryota</taxon>
        <taxon>Sar</taxon>
        <taxon>Stramenopiles</taxon>
        <taxon>Ochrophyta</taxon>
        <taxon>Bacillariophyta</taxon>
        <taxon>Bacillariophyceae</taxon>
        <taxon>Bacillariophycidae</taxon>
        <taxon>Naviculales</taxon>
        <taxon>Naviculaceae</taxon>
        <taxon>Fistulifera</taxon>
    </lineage>
</organism>
<feature type="compositionally biased region" description="Basic and acidic residues" evidence="5">
    <location>
        <begin position="302"/>
        <end position="314"/>
    </location>
</feature>
<dbReference type="SUPFAM" id="SSF82708">
    <property type="entry name" value="R3H domain"/>
    <property type="match status" value="1"/>
</dbReference>
<dbReference type="AlphaFoldDB" id="A0A1Z5KNW1"/>
<dbReference type="InParanoid" id="A0A1Z5KNW1"/>
<evidence type="ECO:0000256" key="5">
    <source>
        <dbReference type="SAM" id="MobiDB-lite"/>
    </source>
</evidence>
<dbReference type="SUPFAM" id="SSF52540">
    <property type="entry name" value="P-loop containing nucleoside triphosphate hydrolases"/>
    <property type="match status" value="1"/>
</dbReference>
<dbReference type="PANTHER" id="PTHR43788">
    <property type="entry name" value="DNA2/NAM7 HELICASE FAMILY MEMBER"/>
    <property type="match status" value="1"/>
</dbReference>
<accession>A0A1Z5KNW1</accession>
<name>A0A1Z5KNW1_FISSO</name>
<sequence>MDMPVEIRTVDGFQGGEREAVVLSLVRSSPEKGSSIGFLRDDRRLNVAVTRAKRHCCVVADSETVSSSPFVKNLIEWIEQHGEQRSGMDYMTDDTNTQLGQDLLKAQLELQQYLQSGASTQNGDKKKKAAYAGLVNNKKDKVTSAAERNALLERIRTFHNTGKAGDILSLSKDLSKGDRHAVHELAEELGLVHISSGTEGIDRRMTVSIPLLESNASIPLPERNITGDIPSAEHSEQHNIDTTPVAVDDVDETDGHEPTKSTTPPAFHVLQGDNDDESASEDEKPTTPVEAPITMNPLGLLAKEREQREKDRKAQQNAGTVTGNKTGKKTKNGKKVGSSITLKQRDNKDDNADENIEDDMAFLDAQINKVQNSHGRTVIGKGSNYRTIVNGILLAKPTPVEKKSNPRAASALQAKLKQAENNRKAKPKPKKK</sequence>
<feature type="region of interest" description="Disordered" evidence="5">
    <location>
        <begin position="220"/>
        <end position="353"/>
    </location>
</feature>
<dbReference type="GO" id="GO:0003676">
    <property type="term" value="F:nucleic acid binding"/>
    <property type="evidence" value="ECO:0007669"/>
    <property type="project" value="InterPro"/>
</dbReference>
<evidence type="ECO:0000256" key="3">
    <source>
        <dbReference type="ARBA" id="ARBA00022806"/>
    </source>
</evidence>
<evidence type="ECO:0000256" key="1">
    <source>
        <dbReference type="ARBA" id="ARBA00022741"/>
    </source>
</evidence>
<dbReference type="Proteomes" id="UP000198406">
    <property type="component" value="Unassembled WGS sequence"/>
</dbReference>
<evidence type="ECO:0000313" key="8">
    <source>
        <dbReference type="Proteomes" id="UP000198406"/>
    </source>
</evidence>
<feature type="region of interest" description="Disordered" evidence="5">
    <location>
        <begin position="399"/>
        <end position="432"/>
    </location>
</feature>
<dbReference type="PANTHER" id="PTHR43788:SF8">
    <property type="entry name" value="DNA-BINDING PROTEIN SMUBP-2"/>
    <property type="match status" value="1"/>
</dbReference>
<dbReference type="InterPro" id="IPR047187">
    <property type="entry name" value="SF1_C_Upf1"/>
</dbReference>
<keyword evidence="4" id="KW-0067">ATP-binding</keyword>
<dbReference type="GO" id="GO:0016787">
    <property type="term" value="F:hydrolase activity"/>
    <property type="evidence" value="ECO:0007669"/>
    <property type="project" value="UniProtKB-KW"/>
</dbReference>
<comment type="caution">
    <text evidence="7">The sequence shown here is derived from an EMBL/GenBank/DDBJ whole genome shotgun (WGS) entry which is preliminary data.</text>
</comment>
<keyword evidence="1" id="KW-0547">Nucleotide-binding</keyword>
<dbReference type="InterPro" id="IPR027417">
    <property type="entry name" value="P-loop_NTPase"/>
</dbReference>
<dbReference type="OrthoDB" id="45555at2759"/>
<dbReference type="Gene3D" id="3.30.1370.50">
    <property type="entry name" value="R3H-like domain"/>
    <property type="match status" value="1"/>
</dbReference>
<keyword evidence="8" id="KW-1185">Reference proteome</keyword>
<evidence type="ECO:0000313" key="7">
    <source>
        <dbReference type="EMBL" id="GAX27969.1"/>
    </source>
</evidence>
<keyword evidence="2" id="KW-0378">Hydrolase</keyword>
<protein>
    <recommendedName>
        <fullName evidence="6">DNA2/NAM7 helicase-like C-terminal domain-containing protein</fullName>
    </recommendedName>
</protein>
<evidence type="ECO:0000256" key="2">
    <source>
        <dbReference type="ARBA" id="ARBA00022801"/>
    </source>
</evidence>
<proteinExistence type="predicted"/>
<dbReference type="Pfam" id="PF13087">
    <property type="entry name" value="AAA_12"/>
    <property type="match status" value="1"/>
</dbReference>
<reference evidence="7 8" key="1">
    <citation type="journal article" date="2015" name="Plant Cell">
        <title>Oil accumulation by the oleaginous diatom Fistulifera solaris as revealed by the genome and transcriptome.</title>
        <authorList>
            <person name="Tanaka T."/>
            <person name="Maeda Y."/>
            <person name="Veluchamy A."/>
            <person name="Tanaka M."/>
            <person name="Abida H."/>
            <person name="Marechal E."/>
            <person name="Bowler C."/>
            <person name="Muto M."/>
            <person name="Sunaga Y."/>
            <person name="Tanaka M."/>
            <person name="Yoshino T."/>
            <person name="Taniguchi T."/>
            <person name="Fukuda Y."/>
            <person name="Nemoto M."/>
            <person name="Matsumoto M."/>
            <person name="Wong P.S."/>
            <person name="Aburatani S."/>
            <person name="Fujibuchi W."/>
        </authorList>
    </citation>
    <scope>NUCLEOTIDE SEQUENCE [LARGE SCALE GENOMIC DNA]</scope>
    <source>
        <strain evidence="7 8">JPCC DA0580</strain>
    </source>
</reference>
<gene>
    <name evidence="7" type="ORF">FisN_32Lu038</name>
</gene>
<dbReference type="Gene3D" id="3.40.50.300">
    <property type="entry name" value="P-loop containing nucleotide triphosphate hydrolases"/>
    <property type="match status" value="1"/>
</dbReference>
<dbReference type="CDD" id="cd18808">
    <property type="entry name" value="SF1_C_Upf1"/>
    <property type="match status" value="1"/>
</dbReference>
<feature type="domain" description="DNA2/NAM7 helicase-like C-terminal" evidence="6">
    <location>
        <begin position="5"/>
        <end position="62"/>
    </location>
</feature>
<keyword evidence="3" id="KW-0347">Helicase</keyword>
<evidence type="ECO:0000259" key="6">
    <source>
        <dbReference type="Pfam" id="PF13087"/>
    </source>
</evidence>
<evidence type="ECO:0000256" key="4">
    <source>
        <dbReference type="ARBA" id="ARBA00022840"/>
    </source>
</evidence>
<dbReference type="GO" id="GO:0005524">
    <property type="term" value="F:ATP binding"/>
    <property type="evidence" value="ECO:0007669"/>
    <property type="project" value="UniProtKB-KW"/>
</dbReference>
<dbReference type="InterPro" id="IPR041679">
    <property type="entry name" value="DNA2/NAM7-like_C"/>
</dbReference>
<dbReference type="InterPro" id="IPR050534">
    <property type="entry name" value="Coronavir_polyprotein_1ab"/>
</dbReference>
<dbReference type="GO" id="GO:0043139">
    <property type="term" value="F:5'-3' DNA helicase activity"/>
    <property type="evidence" value="ECO:0007669"/>
    <property type="project" value="TreeGrafter"/>
</dbReference>